<dbReference type="EMBL" id="GGEC01087746">
    <property type="protein sequence ID" value="MBX68230.1"/>
    <property type="molecule type" value="Transcribed_RNA"/>
</dbReference>
<organism evidence="1">
    <name type="scientific">Rhizophora mucronata</name>
    <name type="common">Asiatic mangrove</name>
    <dbReference type="NCBI Taxonomy" id="61149"/>
    <lineage>
        <taxon>Eukaryota</taxon>
        <taxon>Viridiplantae</taxon>
        <taxon>Streptophyta</taxon>
        <taxon>Embryophyta</taxon>
        <taxon>Tracheophyta</taxon>
        <taxon>Spermatophyta</taxon>
        <taxon>Magnoliopsida</taxon>
        <taxon>eudicotyledons</taxon>
        <taxon>Gunneridae</taxon>
        <taxon>Pentapetalae</taxon>
        <taxon>rosids</taxon>
        <taxon>fabids</taxon>
        <taxon>Malpighiales</taxon>
        <taxon>Rhizophoraceae</taxon>
        <taxon>Rhizophora</taxon>
    </lineage>
</organism>
<sequence>MITNLAVQRIHLEK</sequence>
<name>A0A2P2QMJ5_RHIMU</name>
<accession>A0A2P2QMJ5</accession>
<protein>
    <submittedName>
        <fullName evidence="1">Uncharacterized protein</fullName>
    </submittedName>
</protein>
<evidence type="ECO:0000313" key="1">
    <source>
        <dbReference type="EMBL" id="MBX68230.1"/>
    </source>
</evidence>
<reference evidence="1" key="1">
    <citation type="submission" date="2018-02" db="EMBL/GenBank/DDBJ databases">
        <title>Rhizophora mucronata_Transcriptome.</title>
        <authorList>
            <person name="Meera S.P."/>
            <person name="Sreeshan A."/>
            <person name="Augustine A."/>
        </authorList>
    </citation>
    <scope>NUCLEOTIDE SEQUENCE</scope>
    <source>
        <tissue evidence="1">Leaf</tissue>
    </source>
</reference>
<proteinExistence type="predicted"/>